<name>A0A1J5RY23_9ZZZZ</name>
<dbReference type="InterPro" id="IPR025883">
    <property type="entry name" value="Cadherin-like_domain"/>
</dbReference>
<dbReference type="InterPro" id="IPR026444">
    <property type="entry name" value="Secre_tail"/>
</dbReference>
<protein>
    <submittedName>
        <fullName evidence="2">Cadherin-like beta sandwich domain protein</fullName>
    </submittedName>
</protein>
<comment type="caution">
    <text evidence="2">The sequence shown here is derived from an EMBL/GenBank/DDBJ whole genome shotgun (WGS) entry which is preliminary data.</text>
</comment>
<organism evidence="2">
    <name type="scientific">mine drainage metagenome</name>
    <dbReference type="NCBI Taxonomy" id="410659"/>
    <lineage>
        <taxon>unclassified sequences</taxon>
        <taxon>metagenomes</taxon>
        <taxon>ecological metagenomes</taxon>
    </lineage>
</organism>
<feature type="domain" description="Cadherin-like beta-sandwich-like" evidence="1">
    <location>
        <begin position="499"/>
        <end position="594"/>
    </location>
</feature>
<feature type="domain" description="Cadherin-like beta-sandwich-like" evidence="1">
    <location>
        <begin position="67"/>
        <end position="165"/>
    </location>
</feature>
<dbReference type="NCBIfam" id="TIGR04183">
    <property type="entry name" value="Por_Secre_tail"/>
    <property type="match status" value="1"/>
</dbReference>
<dbReference type="EMBL" id="MLJW01000092">
    <property type="protein sequence ID" value="OIR00730.1"/>
    <property type="molecule type" value="Genomic_DNA"/>
</dbReference>
<feature type="domain" description="Cadherin-like beta-sandwich-like" evidence="1">
    <location>
        <begin position="273"/>
        <end position="385"/>
    </location>
</feature>
<feature type="domain" description="Cadherin-like beta-sandwich-like" evidence="1">
    <location>
        <begin position="408"/>
        <end position="491"/>
    </location>
</feature>
<proteinExistence type="predicted"/>
<reference evidence="2" key="1">
    <citation type="submission" date="2016-10" db="EMBL/GenBank/DDBJ databases">
        <title>Sequence of Gallionella enrichment culture.</title>
        <authorList>
            <person name="Poehlein A."/>
            <person name="Muehling M."/>
            <person name="Daniel R."/>
        </authorList>
    </citation>
    <scope>NUCLEOTIDE SEQUENCE</scope>
</reference>
<sequence length="1285" mass="133932">MSLSLNGGAPEVLTDATASTSQAITVAGPNVITITVTDPNGGGPGVPTTKDYTITVTRAAASSVKTLSALTTSSGDLTPTFSPSSLTGYSAPAITYAAAFTVTPTVTATVISTVEIDVNGNGYTPTGDATPSSPLTLAVGSNTVSLKVIAEDGSSQIYVFTVIRQSNDATLSALSISAGTLSPSFPSGTDYTATVTNATTSIKVTPTHNESHATIQVRINAGTYASVTSGSASSALSLNVGDNTIDILVTAQDGTTNTYHIVVRRQSSDATLSNLVATTATFSSPFVSSTIDYQTIVPYTTSSITVTPTITTPVSPGSATPHATVQVRINDGVTQFPYATVVTASGATSGTSAALNLRVGDNMIDVNVTAEDGVTSIDYRIKVTRTAPSSNANLSGFSLETPSGTPVTTTPVFDAATTSYTIPNVSASTADIKVTATAADATATVTTQLNGAGSFVTGTQTYTLATGLNTLIIRVTAQDGITIKNYTTTFTKVNTDADLASLTINHGTLTPVFDLATLSYTVTVDNSVATVAVTPTVALGGSTIAVDLNGGASAAVTTGTASADQAVTVAGPNVIHVVVTNGATITVYSITVTRLPSSDARLSGLEIDGGGTLAPVFDINTIDYSATVDNSVSVIHVKPHYHQANQTVKTSINYGTEQTVADNTWCTDLSLNEGDNMIHNVVTAEDGTTQINYRIKITRTPSWGGGGGGIGGGGGGGLESKSLGDAIVKRVLAKAQNNLNGAVDYNKLSVVKPRTAIRSTTGATTFGLGGSISSVQLADIMPDISSVGFVAYNTTPTDITSITNAKQVLATDFTLNKEPQAVAFATMTLGELYDHTKPICDRLKGAALMDVKNMNVGGYNFVQYTLLNEQGGVEYATSFTVGTKSGRNSFSVQSSWLVTDYVNEDVMYNFQLWAAQPELVNAMVTDILNKLKSVAPVSSIIPTNIPAAYIASGTRDGANLNLTITNRTANTSGYFMVQDQSNEVSTGTASRQIPFTLNANGKTTVTIPMNDLYQSTISMYVNGAEKDVVYMSDGTWSYSAGPLTSVNSFKVTNDANRVLANDELPVFRNVQVTGSSADYVSVVKLLKGGGTAADLSAYKTLKFTASGGYTLRVTLVKNSVTNWADQYYTEIKLDQNQKDYYVSMNSFISAASTAKINPNDVTTIIFAVEVGTGTNSPINTTLSNISFAKQDYVYLNSLKSKDIQLYPNPSTSKNFTCNFYSDKDVQLTLRITDLSGRTIASQQVNAITGLNVVPVTLTSNVNGIHVVSLEGADVKYNSKKVVIVN</sequence>
<accession>A0A1J5RY23</accession>
<feature type="domain" description="Cadherin-like beta-sandwich-like" evidence="1">
    <location>
        <begin position="172"/>
        <end position="266"/>
    </location>
</feature>
<evidence type="ECO:0000259" key="1">
    <source>
        <dbReference type="Pfam" id="PF12733"/>
    </source>
</evidence>
<evidence type="ECO:0000313" key="2">
    <source>
        <dbReference type="EMBL" id="OIR00730.1"/>
    </source>
</evidence>
<gene>
    <name evidence="2" type="ORF">GALL_172550</name>
</gene>
<dbReference type="Pfam" id="PF12733">
    <property type="entry name" value="Cadherin-like"/>
    <property type="match status" value="6"/>
</dbReference>
<feature type="domain" description="Cadherin-like beta-sandwich-like" evidence="1">
    <location>
        <begin position="614"/>
        <end position="699"/>
    </location>
</feature>